<evidence type="ECO:0000256" key="2">
    <source>
        <dbReference type="ARBA" id="ARBA00022679"/>
    </source>
</evidence>
<feature type="region of interest" description="Disordered" evidence="6">
    <location>
        <begin position="129"/>
        <end position="165"/>
    </location>
</feature>
<dbReference type="AlphaFoldDB" id="A0A8H7CQ20"/>
<keyword evidence="9" id="KW-1185">Reference proteome</keyword>
<keyword evidence="5" id="KW-0067">ATP-binding</keyword>
<evidence type="ECO:0000259" key="7">
    <source>
        <dbReference type="PROSITE" id="PS51158"/>
    </source>
</evidence>
<keyword evidence="3" id="KW-0547">Nucleotide-binding</keyword>
<dbReference type="Proteomes" id="UP000620124">
    <property type="component" value="Unassembled WGS sequence"/>
</dbReference>
<dbReference type="Pfam" id="PF02816">
    <property type="entry name" value="Alpha_kinase"/>
    <property type="match status" value="1"/>
</dbReference>
<dbReference type="GO" id="GO:0005524">
    <property type="term" value="F:ATP binding"/>
    <property type="evidence" value="ECO:0007669"/>
    <property type="project" value="UniProtKB-KW"/>
</dbReference>
<dbReference type="GO" id="GO:0004674">
    <property type="term" value="F:protein serine/threonine kinase activity"/>
    <property type="evidence" value="ECO:0007669"/>
    <property type="project" value="UniProtKB-KW"/>
</dbReference>
<dbReference type="GO" id="GO:1903013">
    <property type="term" value="P:response to differentiation-inducing factor 1"/>
    <property type="evidence" value="ECO:0007669"/>
    <property type="project" value="TreeGrafter"/>
</dbReference>
<keyword evidence="2" id="KW-0808">Transferase</keyword>
<dbReference type="GO" id="GO:0031037">
    <property type="term" value="P:myosin II filament disassembly"/>
    <property type="evidence" value="ECO:0007669"/>
    <property type="project" value="TreeGrafter"/>
</dbReference>
<keyword evidence="1" id="KW-0723">Serine/threonine-protein kinase</keyword>
<comment type="caution">
    <text evidence="8">The sequence shown here is derived from an EMBL/GenBank/DDBJ whole genome shotgun (WGS) entry which is preliminary data.</text>
</comment>
<dbReference type="EMBL" id="JACAZI010000013">
    <property type="protein sequence ID" value="KAF7345955.1"/>
    <property type="molecule type" value="Genomic_DNA"/>
</dbReference>
<accession>A0A8H7CQ20</accession>
<sequence>MNMAMVILVRINRGLNADLGQGANTWATSNLMPDVKTSLTEQISKEWERRKSAPLLPEHVSIRWHNNRMPIPNTANLTVGDFYATHSTNGNAAIYLENVPSCWKSLSAKKKQPFMALELYVDTESWADSTKISDDDTSSTLRSIQNHPSRKRANSAESDHSLVKRTRTAEILSSQDSHLRSEFRMSNISGVAPVYTRSLVTLKKIVCISDPDQCTPEFESSSETVVGKLRDVPFSSGAMKHAYDVRVYFFGSYLLTMLQMRGNDGQNYVLKRFYRLSEDTENHIPGKLPFTIDDHRAQIEAEAMRLAIGAWFLEAFLRHANALNVAIYDRLEFARAFLGEEIQSPTPASCVKEITPGSPGLTWLVEFKRSSTVEHFTYTLSHRSTKRDLRSSTIYAFAHFVWGHSNKRLIIADIQGTPALVHGKDGMILFDPMMHTRDGASGVGDFGMQGILSFLEAHTCGDICRRLGLDKTAPLLLDNDSEEPATPDVHDSEDDPIDQEIASTLSPAARDPGSRLLYNFQGELGILLSVNIEQYPY</sequence>
<dbReference type="PANTHER" id="PTHR45992:SF2">
    <property type="entry name" value="EUKARYOTIC ELONGATION FACTOR 2 KINASE"/>
    <property type="match status" value="1"/>
</dbReference>
<feature type="domain" description="Alpha-type protein kinase" evidence="7">
    <location>
        <begin position="187"/>
        <end position="472"/>
    </location>
</feature>
<dbReference type="CDD" id="cd04515">
    <property type="entry name" value="Alpha_kinase"/>
    <property type="match status" value="1"/>
</dbReference>
<protein>
    <recommendedName>
        <fullName evidence="7">Alpha-type protein kinase domain-containing protein</fullName>
    </recommendedName>
</protein>
<dbReference type="OrthoDB" id="2915404at2759"/>
<dbReference type="InterPro" id="IPR011009">
    <property type="entry name" value="Kinase-like_dom_sf"/>
</dbReference>
<dbReference type="Gene3D" id="3.20.200.10">
    <property type="entry name" value="MHCK/EF2 kinase"/>
    <property type="match status" value="1"/>
</dbReference>
<dbReference type="SUPFAM" id="SSF56112">
    <property type="entry name" value="Protein kinase-like (PK-like)"/>
    <property type="match status" value="1"/>
</dbReference>
<evidence type="ECO:0000256" key="1">
    <source>
        <dbReference type="ARBA" id="ARBA00022527"/>
    </source>
</evidence>
<keyword evidence="4" id="KW-0418">Kinase</keyword>
<dbReference type="SMART" id="SM00811">
    <property type="entry name" value="Alpha_kinase"/>
    <property type="match status" value="1"/>
</dbReference>
<evidence type="ECO:0000313" key="8">
    <source>
        <dbReference type="EMBL" id="KAF7345955.1"/>
    </source>
</evidence>
<proteinExistence type="predicted"/>
<evidence type="ECO:0000256" key="3">
    <source>
        <dbReference type="ARBA" id="ARBA00022741"/>
    </source>
</evidence>
<organism evidence="8 9">
    <name type="scientific">Mycena venus</name>
    <dbReference type="NCBI Taxonomy" id="2733690"/>
    <lineage>
        <taxon>Eukaryota</taxon>
        <taxon>Fungi</taxon>
        <taxon>Dikarya</taxon>
        <taxon>Basidiomycota</taxon>
        <taxon>Agaricomycotina</taxon>
        <taxon>Agaricomycetes</taxon>
        <taxon>Agaricomycetidae</taxon>
        <taxon>Agaricales</taxon>
        <taxon>Marasmiineae</taxon>
        <taxon>Mycenaceae</taxon>
        <taxon>Mycena</taxon>
    </lineage>
</organism>
<dbReference type="InterPro" id="IPR004166">
    <property type="entry name" value="a-kinase_dom"/>
</dbReference>
<dbReference type="PROSITE" id="PS51158">
    <property type="entry name" value="ALPHA_KINASE"/>
    <property type="match status" value="1"/>
</dbReference>
<evidence type="ECO:0000313" key="9">
    <source>
        <dbReference type="Proteomes" id="UP000620124"/>
    </source>
</evidence>
<dbReference type="InterPro" id="IPR051852">
    <property type="entry name" value="Alpha-type_PK"/>
</dbReference>
<evidence type="ECO:0000256" key="4">
    <source>
        <dbReference type="ARBA" id="ARBA00022777"/>
    </source>
</evidence>
<evidence type="ECO:0000256" key="5">
    <source>
        <dbReference type="ARBA" id="ARBA00022840"/>
    </source>
</evidence>
<reference evidence="8" key="1">
    <citation type="submission" date="2020-05" db="EMBL/GenBank/DDBJ databases">
        <title>Mycena genomes resolve the evolution of fungal bioluminescence.</title>
        <authorList>
            <person name="Tsai I.J."/>
        </authorList>
    </citation>
    <scope>NUCLEOTIDE SEQUENCE</scope>
    <source>
        <strain evidence="8">CCC161011</strain>
    </source>
</reference>
<dbReference type="PANTHER" id="PTHR45992">
    <property type="entry name" value="EUKARYOTIC ELONGATION FACTOR 2 KINASE-RELATED"/>
    <property type="match status" value="1"/>
</dbReference>
<gene>
    <name evidence="8" type="ORF">MVEN_01618000</name>
</gene>
<evidence type="ECO:0000256" key="6">
    <source>
        <dbReference type="SAM" id="MobiDB-lite"/>
    </source>
</evidence>
<name>A0A8H7CQ20_9AGAR</name>